<feature type="region of interest" description="Disordered" evidence="1">
    <location>
        <begin position="602"/>
        <end position="621"/>
    </location>
</feature>
<feature type="compositionally biased region" description="Polar residues" evidence="1">
    <location>
        <begin position="164"/>
        <end position="180"/>
    </location>
</feature>
<accession>A0A0N4ULT5</accession>
<dbReference type="InterPro" id="IPR006643">
    <property type="entry name" value="Zasp-like_motif"/>
</dbReference>
<evidence type="ECO:0000313" key="5">
    <source>
        <dbReference type="Proteomes" id="UP000274756"/>
    </source>
</evidence>
<evidence type="ECO:0000256" key="1">
    <source>
        <dbReference type="SAM" id="MobiDB-lite"/>
    </source>
</evidence>
<dbReference type="Proteomes" id="UP000038040">
    <property type="component" value="Unplaced"/>
</dbReference>
<name>A0A0N4ULT5_DRAME</name>
<reference evidence="6" key="1">
    <citation type="submission" date="2017-02" db="UniProtKB">
        <authorList>
            <consortium name="WormBaseParasite"/>
        </authorList>
    </citation>
    <scope>IDENTIFICATION</scope>
</reference>
<feature type="domain" description="Zasp-like motif" evidence="2">
    <location>
        <begin position="66"/>
        <end position="91"/>
    </location>
</feature>
<feature type="region of interest" description="Disordered" evidence="1">
    <location>
        <begin position="155"/>
        <end position="180"/>
    </location>
</feature>
<dbReference type="WBParaSite" id="DME_0000877601-mRNA-1">
    <property type="protein sequence ID" value="DME_0000877601-mRNA-1"/>
    <property type="gene ID" value="DME_0000877601"/>
</dbReference>
<protein>
    <submittedName>
        <fullName evidence="6">ZM domain-containing protein</fullName>
    </submittedName>
</protein>
<dbReference type="STRING" id="318479.A0A0N4ULT5"/>
<dbReference type="OrthoDB" id="5919374at2759"/>
<dbReference type="AlphaFoldDB" id="A0A0N4ULT5"/>
<dbReference type="EMBL" id="UYYG01000073">
    <property type="protein sequence ID" value="VDN52694.1"/>
    <property type="molecule type" value="Genomic_DNA"/>
</dbReference>
<proteinExistence type="predicted"/>
<dbReference type="Proteomes" id="UP000274756">
    <property type="component" value="Unassembled WGS sequence"/>
</dbReference>
<sequence>MRCVVVEGVAVPAAIASLFSDPTKRPFSYTQPLPSPVDDHQSHNKSHLVVPSVLPSLPLQSSKTMPFNNIQYNSPMPIYSREAAEEQYKQQIGTGPAIPLSAPDKHFDPEKSETLKAIHQGEDNTFGEHFFEKIAAAEAPHVPVTNEPSWTLDAKRRSERARSVTPNATFTSPTSMYHGPSYTTLQRVKTRTHDSGKEMAPKRGYEFGGLDFVDKSRIPRDSSYYYEPPHTIKHEEKRLNRGYEMGGTDFTRSGMVAPYGPYHGHGPERPKLHSKYVDTPLKQNELNIETAPNVEKVSPDILVGDTLSNQHISKNEHSREMDTFGTYFGPTPGFKRDHRTVERNIEPPHPPVFSLSAKKHTNGQYGSIDRQRHRYDHFSRKETTTAPSNFFEHTSQTYARKPRSHSEAPLDRYEWNEANNKEVTIETLLNDKALIARKREYTPDWQSRSLEKQNRWKERSDPRLFRPQMYANEPTWSETVRQRRDAWESKARITDERVQLPPSYKVPPQQPPYWYNKASKTHNIWQQEADRQIYAEDGQTTGNYGKDMISNSHQDYNSFTSRTQYVHREKQDGPHYNQFSEHEVPITQTTHRTYSAIPYQRNSYETSSQRDLNQQPAASHSYDIQRTSNYYRQNQQAFPTKSTSATVISQGAGTHIDRRAEMAEALPRGTIANTEATAEGNYLDADGKHVNYKRELTTSVDPHIERTLLKEEESRIIETPLEPGIISRHITTKYYKKKTVTDTTTTTTNVQ</sequence>
<reference evidence="3 5" key="2">
    <citation type="submission" date="2018-11" db="EMBL/GenBank/DDBJ databases">
        <authorList>
            <consortium name="Pathogen Informatics"/>
        </authorList>
    </citation>
    <scope>NUCLEOTIDE SEQUENCE [LARGE SCALE GENOMIC DNA]</scope>
</reference>
<gene>
    <name evidence="3" type="ORF">DME_LOCUS2667</name>
</gene>
<evidence type="ECO:0000313" key="4">
    <source>
        <dbReference type="Proteomes" id="UP000038040"/>
    </source>
</evidence>
<evidence type="ECO:0000259" key="2">
    <source>
        <dbReference type="SMART" id="SM00735"/>
    </source>
</evidence>
<evidence type="ECO:0000313" key="3">
    <source>
        <dbReference type="EMBL" id="VDN52694.1"/>
    </source>
</evidence>
<dbReference type="SMART" id="SM00735">
    <property type="entry name" value="ZM"/>
    <property type="match status" value="1"/>
</dbReference>
<evidence type="ECO:0000313" key="6">
    <source>
        <dbReference type="WBParaSite" id="DME_0000877601-mRNA-1"/>
    </source>
</evidence>
<organism evidence="4 6">
    <name type="scientific">Dracunculus medinensis</name>
    <name type="common">Guinea worm</name>
    <dbReference type="NCBI Taxonomy" id="318479"/>
    <lineage>
        <taxon>Eukaryota</taxon>
        <taxon>Metazoa</taxon>
        <taxon>Ecdysozoa</taxon>
        <taxon>Nematoda</taxon>
        <taxon>Chromadorea</taxon>
        <taxon>Rhabditida</taxon>
        <taxon>Spirurina</taxon>
        <taxon>Dracunculoidea</taxon>
        <taxon>Dracunculidae</taxon>
        <taxon>Dracunculus</taxon>
    </lineage>
</organism>
<keyword evidence="5" id="KW-1185">Reference proteome</keyword>